<dbReference type="SUPFAM" id="SSF56349">
    <property type="entry name" value="DNA breaking-rejoining enzymes"/>
    <property type="match status" value="1"/>
</dbReference>
<evidence type="ECO:0000313" key="9">
    <source>
        <dbReference type="Proteomes" id="UP000000323"/>
    </source>
</evidence>
<dbReference type="GO" id="GO:0015074">
    <property type="term" value="P:DNA integration"/>
    <property type="evidence" value="ECO:0007669"/>
    <property type="project" value="UniProtKB-KW"/>
</dbReference>
<dbReference type="InterPro" id="IPR013762">
    <property type="entry name" value="Integrase-like_cat_sf"/>
</dbReference>
<dbReference type="InterPro" id="IPR010998">
    <property type="entry name" value="Integrase_recombinase_N"/>
</dbReference>
<keyword evidence="9" id="KW-1185">Reference proteome</keyword>
<organism evidence="8 9">
    <name type="scientific">Thermobaculum terrenum (strain ATCC BAA-798 / CCMEE 7001 / YNP1)</name>
    <dbReference type="NCBI Taxonomy" id="525904"/>
    <lineage>
        <taxon>Bacteria</taxon>
        <taxon>Bacillati</taxon>
        <taxon>Chloroflexota</taxon>
        <taxon>Chloroflexia</taxon>
        <taxon>Candidatus Thermobaculales</taxon>
        <taxon>Candidatus Thermobaculaceae</taxon>
        <taxon>Thermobaculum</taxon>
    </lineage>
</organism>
<keyword evidence="4" id="KW-0233">DNA recombination</keyword>
<keyword evidence="2" id="KW-0229">DNA integration</keyword>
<dbReference type="PROSITE" id="PS51898">
    <property type="entry name" value="TYR_RECOMBINASE"/>
    <property type="match status" value="1"/>
</dbReference>
<dbReference type="InterPro" id="IPR002104">
    <property type="entry name" value="Integrase_catalytic"/>
</dbReference>
<evidence type="ECO:0000259" key="7">
    <source>
        <dbReference type="PROSITE" id="PS51900"/>
    </source>
</evidence>
<comment type="similarity">
    <text evidence="1">Belongs to the 'phage' integrase family.</text>
</comment>
<protein>
    <submittedName>
        <fullName evidence="8">Integrase domain protein SAM domain protein</fullName>
    </submittedName>
</protein>
<evidence type="ECO:0000256" key="3">
    <source>
        <dbReference type="ARBA" id="ARBA00023125"/>
    </source>
</evidence>
<dbReference type="RefSeq" id="WP_012875000.1">
    <property type="nucleotide sequence ID" value="NC_013525.1"/>
</dbReference>
<dbReference type="PANTHER" id="PTHR30349:SF41">
    <property type="entry name" value="INTEGRASE_RECOMBINASE PROTEIN MJ0367-RELATED"/>
    <property type="match status" value="1"/>
</dbReference>
<dbReference type="InterPro" id="IPR044068">
    <property type="entry name" value="CB"/>
</dbReference>
<dbReference type="InterPro" id="IPR004107">
    <property type="entry name" value="Integrase_SAM-like_N"/>
</dbReference>
<dbReference type="Gene3D" id="1.10.443.10">
    <property type="entry name" value="Intergrase catalytic core"/>
    <property type="match status" value="1"/>
</dbReference>
<evidence type="ECO:0000256" key="4">
    <source>
        <dbReference type="ARBA" id="ARBA00023172"/>
    </source>
</evidence>
<dbReference type="STRING" id="525904.Tter_1049"/>
<evidence type="ECO:0000256" key="5">
    <source>
        <dbReference type="PROSITE-ProRule" id="PRU01248"/>
    </source>
</evidence>
<dbReference type="PANTHER" id="PTHR30349">
    <property type="entry name" value="PHAGE INTEGRASE-RELATED"/>
    <property type="match status" value="1"/>
</dbReference>
<dbReference type="eggNOG" id="COG4974">
    <property type="taxonomic scope" value="Bacteria"/>
</dbReference>
<dbReference type="Gene3D" id="1.10.150.130">
    <property type="match status" value="1"/>
</dbReference>
<accession>D1CGA9</accession>
<dbReference type="InterPro" id="IPR050090">
    <property type="entry name" value="Tyrosine_recombinase_XerCD"/>
</dbReference>
<feature type="domain" description="Core-binding (CB)" evidence="7">
    <location>
        <begin position="40"/>
        <end position="120"/>
    </location>
</feature>
<proteinExistence type="inferred from homology"/>
<dbReference type="Proteomes" id="UP000000323">
    <property type="component" value="Chromosome 1"/>
</dbReference>
<feature type="domain" description="Tyr recombinase" evidence="6">
    <location>
        <begin position="142"/>
        <end position="319"/>
    </location>
</feature>
<evidence type="ECO:0000256" key="2">
    <source>
        <dbReference type="ARBA" id="ARBA00022908"/>
    </source>
</evidence>
<dbReference type="KEGG" id="ttr:Tter_1049"/>
<dbReference type="Pfam" id="PF02899">
    <property type="entry name" value="Phage_int_SAM_1"/>
    <property type="match status" value="1"/>
</dbReference>
<reference evidence="9" key="1">
    <citation type="journal article" date="2010" name="Stand. Genomic Sci.">
        <title>Complete genome sequence of 'Thermobaculum terrenum' type strain (YNP1).</title>
        <authorList>
            <person name="Kiss H."/>
            <person name="Cleland D."/>
            <person name="Lapidus A."/>
            <person name="Lucas S."/>
            <person name="Glavina Del Rio T."/>
            <person name="Nolan M."/>
            <person name="Tice H."/>
            <person name="Han C."/>
            <person name="Goodwin L."/>
            <person name="Pitluck S."/>
            <person name="Liolios K."/>
            <person name="Ivanova N."/>
            <person name="Mavromatis K."/>
            <person name="Ovchinnikova G."/>
            <person name="Pati A."/>
            <person name="Chen A."/>
            <person name="Palaniappan K."/>
            <person name="Land M."/>
            <person name="Hauser L."/>
            <person name="Chang Y."/>
            <person name="Jeffries C."/>
            <person name="Lu M."/>
            <person name="Brettin T."/>
            <person name="Detter J."/>
            <person name="Goker M."/>
            <person name="Tindall B."/>
            <person name="Beck B."/>
            <person name="McDermott T."/>
            <person name="Woyke T."/>
            <person name="Bristow J."/>
            <person name="Eisen J."/>
            <person name="Markowitz V."/>
            <person name="Hugenholtz P."/>
            <person name="Kyrpides N."/>
            <person name="Klenk H."/>
            <person name="Cheng J."/>
        </authorList>
    </citation>
    <scope>NUCLEOTIDE SEQUENCE [LARGE SCALE GENOMIC DNA]</scope>
    <source>
        <strain evidence="9">ATCC BAA-798 / YNP1</strain>
    </source>
</reference>
<dbReference type="InterPro" id="IPR011010">
    <property type="entry name" value="DNA_brk_join_enz"/>
</dbReference>
<dbReference type="HOGENOM" id="CLU_849689_0_0_0"/>
<evidence type="ECO:0000313" key="8">
    <source>
        <dbReference type="EMBL" id="ACZ41965.1"/>
    </source>
</evidence>
<dbReference type="GO" id="GO:0006310">
    <property type="term" value="P:DNA recombination"/>
    <property type="evidence" value="ECO:0007669"/>
    <property type="project" value="UniProtKB-KW"/>
</dbReference>
<name>D1CGA9_THET1</name>
<dbReference type="AlphaFoldDB" id="D1CGA9"/>
<gene>
    <name evidence="8" type="ordered locus">Tter_1049</name>
</gene>
<evidence type="ECO:0000259" key="6">
    <source>
        <dbReference type="PROSITE" id="PS51898"/>
    </source>
</evidence>
<dbReference type="GO" id="GO:0003677">
    <property type="term" value="F:DNA binding"/>
    <property type="evidence" value="ECO:0007669"/>
    <property type="project" value="UniProtKB-UniRule"/>
</dbReference>
<sequence length="324" mass="37246">MSNQGQQESLPVQLSLFDIEIPGLGHKQRRNKLDKRSITPESDLQTARFWFKVHLESSGHPKNTVYAYTNDLAVLIDTIGNKTLRQINEKDIGAYLSSAHKKSTRKRRLTSLREFYAYLIHDLRLQINDPTTPFYPERVNLKTPVPLFPEEQKRLLATARNLGDKYFLMVYLMLKLGLTRTELLALKKQHVDVSDPSEPIIYINYGDPRWRHKDRVLKADKEFSETYIQYRDTIESDTLFPIIPQSVNAILHRIAKIAEIDKQVTPQLLRDTFGVGQAKSGKTEEELLAILGLADDPRNRDSVRRYIRLANPMGEVGDTSSDSK</sequence>
<dbReference type="OrthoDB" id="154678at2"/>
<keyword evidence="3 5" id="KW-0238">DNA-binding</keyword>
<dbReference type="PROSITE" id="PS51900">
    <property type="entry name" value="CB"/>
    <property type="match status" value="1"/>
</dbReference>
<evidence type="ECO:0000256" key="1">
    <source>
        <dbReference type="ARBA" id="ARBA00008857"/>
    </source>
</evidence>
<dbReference type="EMBL" id="CP001825">
    <property type="protein sequence ID" value="ACZ41965.1"/>
    <property type="molecule type" value="Genomic_DNA"/>
</dbReference>